<dbReference type="RefSeq" id="WP_249283426.1">
    <property type="nucleotide sequence ID" value="NZ_JACRST010000018.1"/>
</dbReference>
<evidence type="ECO:0000256" key="1">
    <source>
        <dbReference type="SAM" id="Phobius"/>
    </source>
</evidence>
<feature type="transmembrane region" description="Helical" evidence="1">
    <location>
        <begin position="106"/>
        <end position="130"/>
    </location>
</feature>
<accession>A0A926I4G6</accession>
<name>A0A926I4G6_9FIRM</name>
<feature type="transmembrane region" description="Helical" evidence="1">
    <location>
        <begin position="136"/>
        <end position="162"/>
    </location>
</feature>
<evidence type="ECO:0000313" key="2">
    <source>
        <dbReference type="EMBL" id="MBC8547384.1"/>
    </source>
</evidence>
<protein>
    <submittedName>
        <fullName evidence="2">Triacylglycerol lipase</fullName>
    </submittedName>
</protein>
<dbReference type="SUPFAM" id="SSF53474">
    <property type="entry name" value="alpha/beta-Hydrolases"/>
    <property type="match status" value="1"/>
</dbReference>
<dbReference type="InterPro" id="IPR029058">
    <property type="entry name" value="AB_hydrolase_fold"/>
</dbReference>
<dbReference type="PANTHER" id="PTHR11440">
    <property type="entry name" value="LECITHIN-CHOLESTEROL ACYLTRANSFERASE-RELATED"/>
    <property type="match status" value="1"/>
</dbReference>
<feature type="transmembrane region" description="Helical" evidence="1">
    <location>
        <begin position="174"/>
        <end position="192"/>
    </location>
</feature>
<comment type="caution">
    <text evidence="2">The sequence shown here is derived from an EMBL/GenBank/DDBJ whole genome shotgun (WGS) entry which is preliminary data.</text>
</comment>
<feature type="transmembrane region" description="Helical" evidence="1">
    <location>
        <begin position="64"/>
        <end position="85"/>
    </location>
</feature>
<feature type="transmembrane region" description="Helical" evidence="1">
    <location>
        <begin position="35"/>
        <end position="52"/>
    </location>
</feature>
<gene>
    <name evidence="2" type="ORF">H8711_10650</name>
</gene>
<keyword evidence="3" id="KW-1185">Reference proteome</keyword>
<dbReference type="Proteomes" id="UP000653127">
    <property type="component" value="Unassembled WGS sequence"/>
</dbReference>
<proteinExistence type="predicted"/>
<reference evidence="2" key="1">
    <citation type="submission" date="2020-08" db="EMBL/GenBank/DDBJ databases">
        <title>Genome public.</title>
        <authorList>
            <person name="Liu C."/>
            <person name="Sun Q."/>
        </authorList>
    </citation>
    <scope>NUCLEOTIDE SEQUENCE</scope>
    <source>
        <strain evidence="2">NSJ-31</strain>
    </source>
</reference>
<keyword evidence="1" id="KW-0472">Membrane</keyword>
<dbReference type="Gene3D" id="3.40.50.1820">
    <property type="entry name" value="alpha/beta hydrolase"/>
    <property type="match status" value="1"/>
</dbReference>
<organism evidence="2 3">
    <name type="scientific">Ligaoa zhengdingensis</name>
    <dbReference type="NCBI Taxonomy" id="2763658"/>
    <lineage>
        <taxon>Bacteria</taxon>
        <taxon>Bacillati</taxon>
        <taxon>Bacillota</taxon>
        <taxon>Clostridia</taxon>
        <taxon>Eubacteriales</taxon>
        <taxon>Oscillospiraceae</taxon>
        <taxon>Ligaoa</taxon>
    </lineage>
</organism>
<feature type="transmembrane region" description="Helical" evidence="1">
    <location>
        <begin position="6"/>
        <end position="23"/>
    </location>
</feature>
<evidence type="ECO:0000313" key="3">
    <source>
        <dbReference type="Proteomes" id="UP000653127"/>
    </source>
</evidence>
<keyword evidence="1" id="KW-1133">Transmembrane helix</keyword>
<keyword evidence="1" id="KW-0812">Transmembrane</keyword>
<dbReference type="AlphaFoldDB" id="A0A926I4G6"/>
<sequence>MSWIILVWLAIVGTGALIVLDFCGKLPLTRFWFQWIYLAVAPHAVMCCYLAYPALQRHGSGRTAAVLLLASFCLLVVYVGFRLHFAPWIRRKSDTFRLRAMLRGRALILLGIYALLVQIPLCIAECILLPRRGTPPYILAADVALAALAVVLLLANGVLRILFTSRRLSVWRRVLILLTIWVPLINLTVLLYCCRVVLDEYDHECYKVVNRSARVDSDLCRTRYPLVLVHGVGFRDLKYFNYWGRIPKELIRNGATVYYGHQEAWGTIEANAAEMKENILEILRETGCEKVNIIAHSKGGLDSRYLISALGMGDRVASLTTMSTPHRGSLVIDKLLRLPDGFFRWLAKGVNAYFRRLGDHDPDFYHAVRQFSTPFAAGFNRSVPDRPEVFYQSYTSVMGGLFSDSLLCFPYSVVKAVEGENDGLVSIESAKWGEFRGVFHNRCRRGISHGDIIDLKREDYRGFDVVETYVQIVSDLKKRGF</sequence>
<dbReference type="EMBL" id="JACRST010000018">
    <property type="protein sequence ID" value="MBC8547384.1"/>
    <property type="molecule type" value="Genomic_DNA"/>
</dbReference>